<name>A0ABX0DVH8_9ACTN</name>
<sequence>MANHWSDHKAEFPELSSAKQYVELAPRYRSVADSPAPPAGYRVWDRVHNNGNSAGYVVYEMSTNTLVSYDADGVPKTMNRPAPRSPNNPRGFRTDIWPWLRTT</sequence>
<evidence type="ECO:0000313" key="3">
    <source>
        <dbReference type="Proteomes" id="UP001518140"/>
    </source>
</evidence>
<proteinExistence type="predicted"/>
<dbReference type="EMBL" id="JAAKZX010000108">
    <property type="protein sequence ID" value="NGO45925.1"/>
    <property type="molecule type" value="Genomic_DNA"/>
</dbReference>
<evidence type="ECO:0000256" key="1">
    <source>
        <dbReference type="SAM" id="MobiDB-lite"/>
    </source>
</evidence>
<dbReference type="RefSeq" id="WP_165342471.1">
    <property type="nucleotide sequence ID" value="NZ_JAAKZX010000108.1"/>
</dbReference>
<organism evidence="2 3">
    <name type="scientific">Streptomyces ureilyticus</name>
    <dbReference type="NCBI Taxonomy" id="1775131"/>
    <lineage>
        <taxon>Bacteria</taxon>
        <taxon>Bacillati</taxon>
        <taxon>Actinomycetota</taxon>
        <taxon>Actinomycetes</taxon>
        <taxon>Kitasatosporales</taxon>
        <taxon>Streptomycetaceae</taxon>
        <taxon>Streptomyces</taxon>
    </lineage>
</organism>
<dbReference type="Proteomes" id="UP001518140">
    <property type="component" value="Unassembled WGS sequence"/>
</dbReference>
<feature type="compositionally biased region" description="Low complexity" evidence="1">
    <location>
        <begin position="79"/>
        <end position="90"/>
    </location>
</feature>
<comment type="caution">
    <text evidence="2">The sequence shown here is derived from an EMBL/GenBank/DDBJ whole genome shotgun (WGS) entry which is preliminary data.</text>
</comment>
<protein>
    <submittedName>
        <fullName evidence="2">Uncharacterized protein</fullName>
    </submittedName>
</protein>
<keyword evidence="3" id="KW-1185">Reference proteome</keyword>
<gene>
    <name evidence="2" type="ORF">G6048_28585</name>
</gene>
<feature type="region of interest" description="Disordered" evidence="1">
    <location>
        <begin position="72"/>
        <end position="103"/>
    </location>
</feature>
<evidence type="ECO:0000313" key="2">
    <source>
        <dbReference type="EMBL" id="NGO45925.1"/>
    </source>
</evidence>
<accession>A0ABX0DVH8</accession>
<reference evidence="2 3" key="1">
    <citation type="submission" date="2020-02" db="EMBL/GenBank/DDBJ databases">
        <title>Whole-genome analyses of novel actinobacteria.</title>
        <authorList>
            <person name="Sahin N."/>
            <person name="Tokatli A."/>
        </authorList>
    </citation>
    <scope>NUCLEOTIDE SEQUENCE [LARGE SCALE GENOMIC DNA]</scope>
    <source>
        <strain evidence="2 3">YC419</strain>
    </source>
</reference>